<dbReference type="Pfam" id="PF03772">
    <property type="entry name" value="Competence"/>
    <property type="match status" value="1"/>
</dbReference>
<evidence type="ECO:0000256" key="3">
    <source>
        <dbReference type="ARBA" id="ARBA00022692"/>
    </source>
</evidence>
<feature type="transmembrane region" description="Helical" evidence="6">
    <location>
        <begin position="166"/>
        <end position="183"/>
    </location>
</feature>
<gene>
    <name evidence="8" type="ORF">QRT04_02535</name>
</gene>
<evidence type="ECO:0000256" key="5">
    <source>
        <dbReference type="ARBA" id="ARBA00023136"/>
    </source>
</evidence>
<feature type="transmembrane region" description="Helical" evidence="6">
    <location>
        <begin position="139"/>
        <end position="159"/>
    </location>
</feature>
<evidence type="ECO:0000256" key="1">
    <source>
        <dbReference type="ARBA" id="ARBA00004651"/>
    </source>
</evidence>
<dbReference type="NCBIfam" id="TIGR00360">
    <property type="entry name" value="ComEC_N-term"/>
    <property type="match status" value="1"/>
</dbReference>
<feature type="transmembrane region" description="Helical" evidence="6">
    <location>
        <begin position="324"/>
        <end position="341"/>
    </location>
</feature>
<feature type="transmembrane region" description="Helical" evidence="6">
    <location>
        <begin position="298"/>
        <end position="317"/>
    </location>
</feature>
<evidence type="ECO:0000256" key="6">
    <source>
        <dbReference type="SAM" id="Phobius"/>
    </source>
</evidence>
<evidence type="ECO:0000313" key="8">
    <source>
        <dbReference type="EMBL" id="MDM7853796.1"/>
    </source>
</evidence>
<feature type="transmembrane region" description="Helical" evidence="6">
    <location>
        <begin position="361"/>
        <end position="378"/>
    </location>
</feature>
<feature type="domain" description="ComEC/Rec2-related protein" evidence="7">
    <location>
        <begin position="116"/>
        <end position="380"/>
    </location>
</feature>
<comment type="subcellular location">
    <subcellularLocation>
        <location evidence="1">Cell membrane</location>
        <topology evidence="1">Multi-pass membrane protein</topology>
    </subcellularLocation>
</comment>
<keyword evidence="9" id="KW-1185">Reference proteome</keyword>
<feature type="transmembrane region" description="Helical" evidence="6">
    <location>
        <begin position="265"/>
        <end position="286"/>
    </location>
</feature>
<organism evidence="8 9">
    <name type="scientific">Cellulomonas alba</name>
    <dbReference type="NCBI Taxonomy" id="3053467"/>
    <lineage>
        <taxon>Bacteria</taxon>
        <taxon>Bacillati</taxon>
        <taxon>Actinomycetota</taxon>
        <taxon>Actinomycetes</taxon>
        <taxon>Micrococcales</taxon>
        <taxon>Cellulomonadaceae</taxon>
        <taxon>Cellulomonas</taxon>
    </lineage>
</organism>
<dbReference type="RefSeq" id="WP_289453312.1">
    <property type="nucleotide sequence ID" value="NZ_JAUCGQ010000001.1"/>
</dbReference>
<protein>
    <submittedName>
        <fullName evidence="8">ComEC/Rec2 family competence protein</fullName>
    </submittedName>
</protein>
<dbReference type="Proteomes" id="UP001529338">
    <property type="component" value="Unassembled WGS sequence"/>
</dbReference>
<keyword evidence="4 6" id="KW-1133">Transmembrane helix</keyword>
<comment type="caution">
    <text evidence="8">The sequence shown here is derived from an EMBL/GenBank/DDBJ whole genome shotgun (WGS) entry which is preliminary data.</text>
</comment>
<accession>A0ABT7SC79</accession>
<name>A0ABT7SC79_9CELL</name>
<evidence type="ECO:0000256" key="4">
    <source>
        <dbReference type="ARBA" id="ARBA00022989"/>
    </source>
</evidence>
<evidence type="ECO:0000313" key="9">
    <source>
        <dbReference type="Proteomes" id="UP001529338"/>
    </source>
</evidence>
<dbReference type="PANTHER" id="PTHR30619">
    <property type="entry name" value="DNA INTERNALIZATION/COMPETENCE PROTEIN COMEC/REC2"/>
    <property type="match status" value="1"/>
</dbReference>
<dbReference type="EMBL" id="JAUCGQ010000001">
    <property type="protein sequence ID" value="MDM7853796.1"/>
    <property type="molecule type" value="Genomic_DNA"/>
</dbReference>
<dbReference type="InterPro" id="IPR004477">
    <property type="entry name" value="ComEC_N"/>
</dbReference>
<keyword evidence="5 6" id="KW-0472">Membrane</keyword>
<keyword evidence="3 6" id="KW-0812">Transmembrane</keyword>
<sequence>MQPPLWPGAPPRVTVVVSAERVTSRGRTSGAVGQVLVVGTDAWTRVPYRARVEVTGRASADALRGRTVAVVTTTAAPVVVGRPPAWARGASAVRSDVRELADGQPGDAGALLAAIAVGDTGRVPTDLTAALRTSGLTHVTAVSGAHFSLVVALVLALATAARAPRWVRAVAALVATAGTVALVHPDPSVQRAAAMGLVAVLGLVTGRRAQAPAALATGVVVLLVLDPWLGGEIGFLLSVLATGGLVLAGRPLAERWAARLGRAGAEALALPVAAQLCCAPVLLVLAPTVSTYAVPANVLAAAAVGPATVLGLLAGLVDPLCAPLARGLAACAGAACWWVGAVARLTSAMPGARADWLDGRAGLVTLALAAAATLTLLLHRRPR</sequence>
<reference evidence="8 9" key="1">
    <citation type="submission" date="2023-06" db="EMBL/GenBank/DDBJ databases">
        <title>Cellulomonas sp. MW4 Whole genome sequence.</title>
        <authorList>
            <person name="Park S."/>
        </authorList>
    </citation>
    <scope>NUCLEOTIDE SEQUENCE [LARGE SCALE GENOMIC DNA]</scope>
    <source>
        <strain evidence="8 9">MW4</strain>
    </source>
</reference>
<proteinExistence type="predicted"/>
<dbReference type="InterPro" id="IPR052159">
    <property type="entry name" value="Competence_DNA_uptake"/>
</dbReference>
<dbReference type="PANTHER" id="PTHR30619:SF1">
    <property type="entry name" value="RECOMBINATION PROTEIN 2"/>
    <property type="match status" value="1"/>
</dbReference>
<evidence type="ECO:0000259" key="7">
    <source>
        <dbReference type="Pfam" id="PF03772"/>
    </source>
</evidence>
<feature type="transmembrane region" description="Helical" evidence="6">
    <location>
        <begin position="235"/>
        <end position="253"/>
    </location>
</feature>
<keyword evidence="2" id="KW-1003">Cell membrane</keyword>
<evidence type="ECO:0000256" key="2">
    <source>
        <dbReference type="ARBA" id="ARBA00022475"/>
    </source>
</evidence>